<feature type="domain" description="Peripheral subunit-binding (PSBD)" evidence="7">
    <location>
        <begin position="141"/>
        <end position="178"/>
    </location>
</feature>
<sequence length="437" mass="45863">MATIITMPAVVADATEAALQDWLVKIGDTIAAGQPIAEIETEKATVELQAEFPGTVGRLLIRPGTSVGVGEPIAVLVEAGEDEASIDKQIASAGGASHSLAEHPVPEDTEAPTTRRDTRPAALDAGLEPSSHAQGRDSRVFGSPLARKLAKELGLDLSSLTGSGPNSRILRRDVEAARRKHAASPERVSKAEELLPAAPTAASLTAGVQNFQDEPLSGMRKAIARRLTESKSTVPHFYVSIDVEMDALLALRKEINQGALPSNRKATVNDLVLKALGGALVDVPAANASWQGDAIRHYSTVDVSVAIATTDGLLTPVVRGLENLSLSSLGRTMGDYKERAAANRIRQQELDGGSFSLTNLGMYGTREFSAILNPPQAGILAVGAAEQRPVVRDGQLAVATVMSCTLSADHRVIDGAVAAQLLAAFKARIENPLSILL</sequence>
<organism evidence="8 9">
    <name type="scientific">Arthrobacter ramosus</name>
    <dbReference type="NCBI Taxonomy" id="1672"/>
    <lineage>
        <taxon>Bacteria</taxon>
        <taxon>Bacillati</taxon>
        <taxon>Actinomycetota</taxon>
        <taxon>Actinomycetes</taxon>
        <taxon>Micrococcales</taxon>
        <taxon>Micrococcaceae</taxon>
        <taxon>Arthrobacter</taxon>
    </lineage>
</organism>
<evidence type="ECO:0000259" key="6">
    <source>
        <dbReference type="PROSITE" id="PS50968"/>
    </source>
</evidence>
<dbReference type="InterPro" id="IPR003016">
    <property type="entry name" value="2-oxoA_DH_lipoyl-BS"/>
</dbReference>
<dbReference type="SUPFAM" id="SSF52777">
    <property type="entry name" value="CoA-dependent acyltransferases"/>
    <property type="match status" value="1"/>
</dbReference>
<reference evidence="8 9" key="1">
    <citation type="submission" date="2024-09" db="EMBL/GenBank/DDBJ databases">
        <authorList>
            <person name="Sun Q."/>
            <person name="Mori K."/>
        </authorList>
    </citation>
    <scope>NUCLEOTIDE SEQUENCE [LARGE SCALE GENOMIC DNA]</scope>
    <source>
        <strain evidence="8 9">JCM 1334</strain>
    </source>
</reference>
<feature type="region of interest" description="Disordered" evidence="5">
    <location>
        <begin position="93"/>
        <end position="117"/>
    </location>
</feature>
<dbReference type="SUPFAM" id="SSF47005">
    <property type="entry name" value="Peripheral subunit-binding domain of 2-oxo acid dehydrogenase complex"/>
    <property type="match status" value="1"/>
</dbReference>
<evidence type="ECO:0000313" key="8">
    <source>
        <dbReference type="EMBL" id="MFB9820029.1"/>
    </source>
</evidence>
<dbReference type="Gene3D" id="4.10.320.10">
    <property type="entry name" value="E3-binding domain"/>
    <property type="match status" value="1"/>
</dbReference>
<keyword evidence="4 8" id="KW-0012">Acyltransferase</keyword>
<dbReference type="PANTHER" id="PTHR23151:SF90">
    <property type="entry name" value="DIHYDROLIPOYLLYSINE-RESIDUE ACETYLTRANSFERASE COMPONENT OF PYRUVATE DEHYDROGENASE COMPLEX, MITOCHONDRIAL-RELATED"/>
    <property type="match status" value="1"/>
</dbReference>
<dbReference type="EMBL" id="JBHMBC010000016">
    <property type="protein sequence ID" value="MFB9820029.1"/>
    <property type="molecule type" value="Genomic_DNA"/>
</dbReference>
<dbReference type="Gene3D" id="3.30.559.10">
    <property type="entry name" value="Chloramphenicol acetyltransferase-like domain"/>
    <property type="match status" value="1"/>
</dbReference>
<dbReference type="InterPro" id="IPR000089">
    <property type="entry name" value="Biotin_lipoyl"/>
</dbReference>
<evidence type="ECO:0000256" key="3">
    <source>
        <dbReference type="ARBA" id="ARBA00022823"/>
    </source>
</evidence>
<gene>
    <name evidence="8" type="ORF">ACFFP1_11010</name>
</gene>
<dbReference type="Gene3D" id="2.40.50.100">
    <property type="match status" value="1"/>
</dbReference>
<comment type="cofactor">
    <cofactor evidence="1 4">
        <name>(R)-lipoate</name>
        <dbReference type="ChEBI" id="CHEBI:83088"/>
    </cofactor>
</comment>
<dbReference type="InterPro" id="IPR011053">
    <property type="entry name" value="Single_hybrid_motif"/>
</dbReference>
<dbReference type="GO" id="GO:0016746">
    <property type="term" value="F:acyltransferase activity"/>
    <property type="evidence" value="ECO:0007669"/>
    <property type="project" value="UniProtKB-KW"/>
</dbReference>
<comment type="caution">
    <text evidence="8">The sequence shown here is derived from an EMBL/GenBank/DDBJ whole genome shotgun (WGS) entry which is preliminary data.</text>
</comment>
<evidence type="ECO:0000256" key="4">
    <source>
        <dbReference type="RuleBase" id="RU003423"/>
    </source>
</evidence>
<proteinExistence type="inferred from homology"/>
<keyword evidence="3 4" id="KW-0450">Lipoyl</keyword>
<dbReference type="PROSITE" id="PS50968">
    <property type="entry name" value="BIOTINYL_LIPOYL"/>
    <property type="match status" value="1"/>
</dbReference>
<evidence type="ECO:0000256" key="1">
    <source>
        <dbReference type="ARBA" id="ARBA00001938"/>
    </source>
</evidence>
<evidence type="ECO:0000256" key="2">
    <source>
        <dbReference type="ARBA" id="ARBA00007317"/>
    </source>
</evidence>
<dbReference type="Pfam" id="PF00364">
    <property type="entry name" value="Biotin_lipoyl"/>
    <property type="match status" value="1"/>
</dbReference>
<accession>A0ABV5XZ88</accession>
<dbReference type="InterPro" id="IPR004167">
    <property type="entry name" value="PSBD"/>
</dbReference>
<keyword evidence="4 8" id="KW-0808">Transferase</keyword>
<dbReference type="PROSITE" id="PS51826">
    <property type="entry name" value="PSBD"/>
    <property type="match status" value="1"/>
</dbReference>
<dbReference type="Pfam" id="PF00198">
    <property type="entry name" value="2-oxoacid_dh"/>
    <property type="match status" value="1"/>
</dbReference>
<dbReference type="InterPro" id="IPR045257">
    <property type="entry name" value="E2/Pdx1"/>
</dbReference>
<dbReference type="CDD" id="cd06849">
    <property type="entry name" value="lipoyl_domain"/>
    <property type="match status" value="1"/>
</dbReference>
<dbReference type="InterPro" id="IPR001078">
    <property type="entry name" value="2-oxoacid_DH_actylTfrase"/>
</dbReference>
<dbReference type="PROSITE" id="PS00189">
    <property type="entry name" value="LIPOYL"/>
    <property type="match status" value="1"/>
</dbReference>
<dbReference type="InterPro" id="IPR036625">
    <property type="entry name" value="E3-bd_dom_sf"/>
</dbReference>
<comment type="similarity">
    <text evidence="2 4">Belongs to the 2-oxoacid dehydrogenase family.</text>
</comment>
<evidence type="ECO:0000259" key="7">
    <source>
        <dbReference type="PROSITE" id="PS51826"/>
    </source>
</evidence>
<feature type="domain" description="Lipoyl-binding" evidence="6">
    <location>
        <begin position="2"/>
        <end position="77"/>
    </location>
</feature>
<dbReference type="Proteomes" id="UP001589702">
    <property type="component" value="Unassembled WGS sequence"/>
</dbReference>
<keyword evidence="9" id="KW-1185">Reference proteome</keyword>
<dbReference type="RefSeq" id="WP_234752233.1">
    <property type="nucleotide sequence ID" value="NZ_BAAAWN010000001.1"/>
</dbReference>
<evidence type="ECO:0000256" key="5">
    <source>
        <dbReference type="SAM" id="MobiDB-lite"/>
    </source>
</evidence>
<dbReference type="PANTHER" id="PTHR23151">
    <property type="entry name" value="DIHYDROLIPOAMIDE ACETYL/SUCCINYL-TRANSFERASE-RELATED"/>
    <property type="match status" value="1"/>
</dbReference>
<name>A0ABV5XZ88_ARTRM</name>
<dbReference type="EC" id="2.3.1.-" evidence="4"/>
<dbReference type="Pfam" id="PF02817">
    <property type="entry name" value="E3_binding"/>
    <property type="match status" value="1"/>
</dbReference>
<protein>
    <recommendedName>
        <fullName evidence="4">Dihydrolipoamide acetyltransferase component of pyruvate dehydrogenase complex</fullName>
        <ecNumber evidence="4">2.3.1.-</ecNumber>
    </recommendedName>
</protein>
<dbReference type="SUPFAM" id="SSF51230">
    <property type="entry name" value="Single hybrid motif"/>
    <property type="match status" value="1"/>
</dbReference>
<evidence type="ECO:0000313" key="9">
    <source>
        <dbReference type="Proteomes" id="UP001589702"/>
    </source>
</evidence>
<dbReference type="InterPro" id="IPR023213">
    <property type="entry name" value="CAT-like_dom_sf"/>
</dbReference>